<sequence length="766" mass="83142">MLSDDGPPSSMEQINGQQQQQQQQQQTHPDVPMTGDTTQADAEMNDPGANRNLSKSVVQDFRKQQRQIALVTFAVLTAAGSYILMLFIAMPLSIHLIVNMNEKGCDPEVQDDCFAATDDSQRTLTLTLSLLRMMTFLMGSTVGVVSDRLGRRPLLIAALTGYSVTAILFLVGWTTETVGLFIFGGMVLGASSPVTPHGIAYVSDVSRPDRLATNMGILQGFGYFLGLLSGALISLAISESTTGVEQPEGTPALDPYDKLFNISYSVGLCFSGVVAITMFFFLPESLHKDERTLKIDWKRANPFGFLALIRRSAYLTCLWVSAAWAWMGVGALEAVTGGWWLRRYTQSEVNLFIIFTVMIWTGSALGAALLTPVIVKLFGLKRAIHFSMVWTILVGFGLAFAPTANLSYIAVGLSFFAAPVVPIELSLIMGQVPATEKGALAGAVRSSEAFSKLIGILLFGSTFANYIAPFTPDVSCVPLDYSSSNPYNDCDCGVATCPTYDPTNSSGRVFNLANPFYYEAAECTLGALSPKFAAKTSKYIPYNVPEPRPIVPQSFVDDGYITRDDTCEGGGGLGDYSTLEVSREWCIGPTTLTASLGSALAAQFNADYGCPGFDFSLYLQDAPKYENMAVCEADINSADCNQTLFSETTSDPSSLNYDAEEFAIYSGVAYNITNDVDDPCAYFGNAELNLCWEGVISPFPGMYPLIYLSGIGLMSYIFYIIAEVCFSDQDQKYWFHDKSKTGNADQDNSKEVPSDDPASVRPTAQT</sequence>
<evidence type="ECO:0000256" key="7">
    <source>
        <dbReference type="SAM" id="Phobius"/>
    </source>
</evidence>
<evidence type="ECO:0000256" key="3">
    <source>
        <dbReference type="ARBA" id="ARBA00022692"/>
    </source>
</evidence>
<dbReference type="Proteomes" id="UP000241890">
    <property type="component" value="Unassembled WGS sequence"/>
</dbReference>
<dbReference type="AlphaFoldDB" id="A0A2R5G558"/>
<dbReference type="GO" id="GO:0016020">
    <property type="term" value="C:membrane"/>
    <property type="evidence" value="ECO:0007669"/>
    <property type="project" value="UniProtKB-SubCell"/>
</dbReference>
<feature type="domain" description="Major facilitator superfamily (MFS) profile" evidence="8">
    <location>
        <begin position="73"/>
        <end position="538"/>
    </location>
</feature>
<dbReference type="PROSITE" id="PS50850">
    <property type="entry name" value="MFS"/>
    <property type="match status" value="1"/>
</dbReference>
<evidence type="ECO:0000256" key="5">
    <source>
        <dbReference type="ARBA" id="ARBA00023136"/>
    </source>
</evidence>
<comment type="caution">
    <text evidence="9">The sequence shown here is derived from an EMBL/GenBank/DDBJ whole genome shotgun (WGS) entry which is preliminary data.</text>
</comment>
<dbReference type="EMBL" id="BEYU01000012">
    <property type="protein sequence ID" value="GBG25479.1"/>
    <property type="molecule type" value="Genomic_DNA"/>
</dbReference>
<proteinExistence type="predicted"/>
<feature type="transmembrane region" description="Helical" evidence="7">
    <location>
        <begin position="154"/>
        <end position="174"/>
    </location>
</feature>
<dbReference type="SUPFAM" id="SSF103473">
    <property type="entry name" value="MFS general substrate transporter"/>
    <property type="match status" value="1"/>
</dbReference>
<dbReference type="InterPro" id="IPR005829">
    <property type="entry name" value="Sugar_transporter_CS"/>
</dbReference>
<keyword evidence="3 7" id="KW-0812">Transmembrane</keyword>
<organism evidence="9 10">
    <name type="scientific">Hondaea fermentalgiana</name>
    <dbReference type="NCBI Taxonomy" id="2315210"/>
    <lineage>
        <taxon>Eukaryota</taxon>
        <taxon>Sar</taxon>
        <taxon>Stramenopiles</taxon>
        <taxon>Bigyra</taxon>
        <taxon>Labyrinthulomycetes</taxon>
        <taxon>Thraustochytrida</taxon>
        <taxon>Thraustochytriidae</taxon>
        <taxon>Hondaea</taxon>
    </lineage>
</organism>
<feature type="region of interest" description="Disordered" evidence="6">
    <location>
        <begin position="738"/>
        <end position="766"/>
    </location>
</feature>
<keyword evidence="4 7" id="KW-1133">Transmembrane helix</keyword>
<dbReference type="InterPro" id="IPR036259">
    <property type="entry name" value="MFS_trans_sf"/>
</dbReference>
<dbReference type="PANTHER" id="PTHR23504:SF15">
    <property type="entry name" value="MAJOR FACILITATOR SUPERFAMILY (MFS) PROFILE DOMAIN-CONTAINING PROTEIN"/>
    <property type="match status" value="1"/>
</dbReference>
<dbReference type="CDD" id="cd06174">
    <property type="entry name" value="MFS"/>
    <property type="match status" value="1"/>
</dbReference>
<feature type="transmembrane region" description="Helical" evidence="7">
    <location>
        <begin position="705"/>
        <end position="726"/>
    </location>
</feature>
<gene>
    <name evidence="9" type="ORF">FCC1311_016982</name>
</gene>
<comment type="subcellular location">
    <subcellularLocation>
        <location evidence="1">Membrane</location>
        <topology evidence="1">Multi-pass membrane protein</topology>
    </subcellularLocation>
</comment>
<dbReference type="Pfam" id="PF07690">
    <property type="entry name" value="MFS_1"/>
    <property type="match status" value="1"/>
</dbReference>
<dbReference type="InterPro" id="IPR011701">
    <property type="entry name" value="MFS"/>
</dbReference>
<keyword evidence="5 7" id="KW-0472">Membrane</keyword>
<feature type="transmembrane region" description="Helical" evidence="7">
    <location>
        <begin position="383"/>
        <end position="401"/>
    </location>
</feature>
<evidence type="ECO:0000256" key="4">
    <source>
        <dbReference type="ARBA" id="ARBA00022989"/>
    </source>
</evidence>
<accession>A0A2R5G558</accession>
<name>A0A2R5G558_9STRA</name>
<feature type="transmembrane region" description="Helical" evidence="7">
    <location>
        <begin position="262"/>
        <end position="282"/>
    </location>
</feature>
<evidence type="ECO:0000256" key="1">
    <source>
        <dbReference type="ARBA" id="ARBA00004141"/>
    </source>
</evidence>
<dbReference type="InParanoid" id="A0A2R5G558"/>
<dbReference type="PROSITE" id="PS00216">
    <property type="entry name" value="SUGAR_TRANSPORT_1"/>
    <property type="match status" value="1"/>
</dbReference>
<dbReference type="GO" id="GO:0022857">
    <property type="term" value="F:transmembrane transporter activity"/>
    <property type="evidence" value="ECO:0007669"/>
    <property type="project" value="InterPro"/>
</dbReference>
<feature type="transmembrane region" description="Helical" evidence="7">
    <location>
        <begin position="180"/>
        <end position="203"/>
    </location>
</feature>
<feature type="transmembrane region" description="Helical" evidence="7">
    <location>
        <begin position="124"/>
        <end position="145"/>
    </location>
</feature>
<evidence type="ECO:0000256" key="2">
    <source>
        <dbReference type="ARBA" id="ARBA00022448"/>
    </source>
</evidence>
<dbReference type="PANTHER" id="PTHR23504">
    <property type="entry name" value="MAJOR FACILITATOR SUPERFAMILY DOMAIN-CONTAINING PROTEIN 10"/>
    <property type="match status" value="1"/>
</dbReference>
<feature type="compositionally biased region" description="Low complexity" evidence="6">
    <location>
        <begin position="17"/>
        <end position="26"/>
    </location>
</feature>
<dbReference type="Gene3D" id="1.20.1250.20">
    <property type="entry name" value="MFS general substrate transporter like domains"/>
    <property type="match status" value="1"/>
</dbReference>
<reference evidence="9 10" key="1">
    <citation type="submission" date="2017-12" db="EMBL/GenBank/DDBJ databases">
        <title>Sequencing, de novo assembly and annotation of complete genome of a new Thraustochytrid species, strain FCC1311.</title>
        <authorList>
            <person name="Sedici K."/>
            <person name="Godart F."/>
            <person name="Aiese Cigliano R."/>
            <person name="Sanseverino W."/>
            <person name="Barakat M."/>
            <person name="Ortet P."/>
            <person name="Marechal E."/>
            <person name="Cagnac O."/>
            <person name="Amato A."/>
        </authorList>
    </citation>
    <scope>NUCLEOTIDE SEQUENCE [LARGE SCALE GENOMIC DNA]</scope>
</reference>
<keyword evidence="2" id="KW-0813">Transport</keyword>
<dbReference type="InterPro" id="IPR020846">
    <property type="entry name" value="MFS_dom"/>
</dbReference>
<dbReference type="OrthoDB" id="196650at2759"/>
<evidence type="ECO:0000313" key="10">
    <source>
        <dbReference type="Proteomes" id="UP000241890"/>
    </source>
</evidence>
<keyword evidence="10" id="KW-1185">Reference proteome</keyword>
<evidence type="ECO:0000313" key="9">
    <source>
        <dbReference type="EMBL" id="GBG25479.1"/>
    </source>
</evidence>
<feature type="transmembrane region" description="Helical" evidence="7">
    <location>
        <begin position="68"/>
        <end position="90"/>
    </location>
</feature>
<protein>
    <recommendedName>
        <fullName evidence="8">Major facilitator superfamily (MFS) profile domain-containing protein</fullName>
    </recommendedName>
</protein>
<evidence type="ECO:0000256" key="6">
    <source>
        <dbReference type="SAM" id="MobiDB-lite"/>
    </source>
</evidence>
<feature type="region of interest" description="Disordered" evidence="6">
    <location>
        <begin position="1"/>
        <end position="52"/>
    </location>
</feature>
<evidence type="ECO:0000259" key="8">
    <source>
        <dbReference type="PROSITE" id="PS50850"/>
    </source>
</evidence>
<feature type="transmembrane region" description="Helical" evidence="7">
    <location>
        <begin position="349"/>
        <end position="371"/>
    </location>
</feature>
<feature type="transmembrane region" description="Helical" evidence="7">
    <location>
        <begin position="215"/>
        <end position="237"/>
    </location>
</feature>